<dbReference type="InterPro" id="IPR002762">
    <property type="entry name" value="CbiX-like"/>
</dbReference>
<dbReference type="SUPFAM" id="SSF53800">
    <property type="entry name" value="Chelatase"/>
    <property type="match status" value="1"/>
</dbReference>
<reference evidence="3 4" key="1">
    <citation type="submission" date="2019-03" db="EMBL/GenBank/DDBJ databases">
        <title>Genomic Encyclopedia of Type Strains, Phase IV (KMG-IV): sequencing the most valuable type-strain genomes for metagenomic binning, comparative biology and taxonomic classification.</title>
        <authorList>
            <person name="Goeker M."/>
        </authorList>
    </citation>
    <scope>NUCLEOTIDE SEQUENCE [LARGE SCALE GENOMIC DNA]</scope>
    <source>
        <strain evidence="3 4">DSM 203</strain>
    </source>
</reference>
<dbReference type="Pfam" id="PF01903">
    <property type="entry name" value="CbiX"/>
    <property type="match status" value="2"/>
</dbReference>
<comment type="caution">
    <text evidence="3">The sequence shown here is derived from an EMBL/GenBank/DDBJ whole genome shotgun (WGS) entry which is preliminary data.</text>
</comment>
<sequence length="278" mass="30003">MESVLLLDNGSRRAAAVDALRRLAETLGARCGLPIEPVSLAHADRIPADRLDGRPATLLEPLLEARLSAGARDFLILPLFFGPSAALTEAVPALVARLRARHGDFALRLAPELCPLPAGEPLLTRILAEQLARLAETTGDRPRRVILVDHGSPNPEVSAVRAWLAARLAERLGQVIELDQAVMERRPGAAYDFNGPLLEQQLERLAGNECDSPIFLSMLFLAPGRHAGPGGDIAEICARAEQAHAGLRIHVSGLVGEHPLLPEILAARLRQRATHHRL</sequence>
<organism evidence="3 4">
    <name type="scientific">Marichromatium gracile</name>
    <name type="common">Chromatium gracile</name>
    <dbReference type="NCBI Taxonomy" id="1048"/>
    <lineage>
        <taxon>Bacteria</taxon>
        <taxon>Pseudomonadati</taxon>
        <taxon>Pseudomonadota</taxon>
        <taxon>Gammaproteobacteria</taxon>
        <taxon>Chromatiales</taxon>
        <taxon>Chromatiaceae</taxon>
        <taxon>Marichromatium</taxon>
    </lineage>
</organism>
<evidence type="ECO:0000313" key="4">
    <source>
        <dbReference type="Proteomes" id="UP000295247"/>
    </source>
</evidence>
<accession>A0A4R4AAE8</accession>
<proteinExistence type="predicted"/>
<keyword evidence="1" id="KW-0479">Metal-binding</keyword>
<dbReference type="RefSeq" id="WP_123141822.1">
    <property type="nucleotide sequence ID" value="NZ_NRRH01000012.1"/>
</dbReference>
<dbReference type="AlphaFoldDB" id="A0A4R4AAE8"/>
<dbReference type="EMBL" id="SMDC01000005">
    <property type="protein sequence ID" value="TCW35952.1"/>
    <property type="molecule type" value="Genomic_DNA"/>
</dbReference>
<gene>
    <name evidence="3" type="ORF">EDC29_105126</name>
</gene>
<evidence type="ECO:0000256" key="1">
    <source>
        <dbReference type="ARBA" id="ARBA00022723"/>
    </source>
</evidence>
<dbReference type="GO" id="GO:0046872">
    <property type="term" value="F:metal ion binding"/>
    <property type="evidence" value="ECO:0007669"/>
    <property type="project" value="UniProtKB-KW"/>
</dbReference>
<name>A0A4R4AAE8_MARGR</name>
<evidence type="ECO:0000256" key="2">
    <source>
        <dbReference type="ARBA" id="ARBA00023239"/>
    </source>
</evidence>
<keyword evidence="2" id="KW-0456">Lyase</keyword>
<dbReference type="PANTHER" id="PTHR33542">
    <property type="entry name" value="SIROHYDROCHLORIN FERROCHELATASE, CHLOROPLASTIC"/>
    <property type="match status" value="1"/>
</dbReference>
<evidence type="ECO:0000313" key="3">
    <source>
        <dbReference type="EMBL" id="TCW35952.1"/>
    </source>
</evidence>
<dbReference type="InterPro" id="IPR050963">
    <property type="entry name" value="Sirohydro_Cobaltochel/CbiX"/>
</dbReference>
<dbReference type="GO" id="GO:0016829">
    <property type="term" value="F:lyase activity"/>
    <property type="evidence" value="ECO:0007669"/>
    <property type="project" value="UniProtKB-KW"/>
</dbReference>
<dbReference type="Gene3D" id="3.40.50.1400">
    <property type="match status" value="2"/>
</dbReference>
<protein>
    <submittedName>
        <fullName evidence="3">Sirohydrochlorin ferrochelatase</fullName>
    </submittedName>
</protein>
<dbReference type="Proteomes" id="UP000295247">
    <property type="component" value="Unassembled WGS sequence"/>
</dbReference>
<dbReference type="PANTHER" id="PTHR33542:SF5">
    <property type="entry name" value="FERROCHELATASE CHE1"/>
    <property type="match status" value="1"/>
</dbReference>